<dbReference type="Proteomes" id="UP001652625">
    <property type="component" value="Chromosome 06"/>
</dbReference>
<dbReference type="Pfam" id="PF14291">
    <property type="entry name" value="DUF4371"/>
    <property type="match status" value="1"/>
</dbReference>
<name>A0ABM4BZR6_HYDVU</name>
<dbReference type="PANTHER" id="PTHR45749:SF21">
    <property type="entry name" value="DUF4371 DOMAIN-CONTAINING PROTEIN"/>
    <property type="match status" value="1"/>
</dbReference>
<feature type="domain" description="DUF4371" evidence="1">
    <location>
        <begin position="71"/>
        <end position="243"/>
    </location>
</feature>
<dbReference type="GeneID" id="136081380"/>
<gene>
    <name evidence="3" type="primary">LOC136081380</name>
</gene>
<evidence type="ECO:0000259" key="1">
    <source>
        <dbReference type="Pfam" id="PF14291"/>
    </source>
</evidence>
<evidence type="ECO:0000313" key="2">
    <source>
        <dbReference type="Proteomes" id="UP001652625"/>
    </source>
</evidence>
<proteinExistence type="predicted"/>
<dbReference type="PANTHER" id="PTHR45749">
    <property type="match status" value="1"/>
</dbReference>
<dbReference type="RefSeq" id="XP_065654764.1">
    <property type="nucleotide sequence ID" value="XM_065798692.1"/>
</dbReference>
<keyword evidence="2" id="KW-1185">Reference proteome</keyword>
<protein>
    <submittedName>
        <fullName evidence="3">Uncharacterized protein LOC136081380</fullName>
    </submittedName>
</protein>
<sequence>MGQSKTYENFSQARCVILTTECDTSAQNGIKKFIPMMKNLFALGCSTNKKCSLFCFCCLLFSTTKTNNFSEISKGFCDWKKLNPRIPEHENSNQHQRCYSDWKTLEKNLKEGKTQGSDLQGIVSGKMKKWRDILKVIVDAILFCTKNNLALRGTREDIGQQNRGIFLSLIDLISHYYPLVAEHIASVKAKKTTTSYFSPRIQNELIELLGQKVRKEILSNIKEAKYYSVLFDCTSDASHKEQMT</sequence>
<evidence type="ECO:0000313" key="3">
    <source>
        <dbReference type="RefSeq" id="XP_065654764.1"/>
    </source>
</evidence>
<organism evidence="2 3">
    <name type="scientific">Hydra vulgaris</name>
    <name type="common">Hydra</name>
    <name type="synonym">Hydra attenuata</name>
    <dbReference type="NCBI Taxonomy" id="6087"/>
    <lineage>
        <taxon>Eukaryota</taxon>
        <taxon>Metazoa</taxon>
        <taxon>Cnidaria</taxon>
        <taxon>Hydrozoa</taxon>
        <taxon>Hydroidolina</taxon>
        <taxon>Anthoathecata</taxon>
        <taxon>Aplanulata</taxon>
        <taxon>Hydridae</taxon>
        <taxon>Hydra</taxon>
    </lineage>
</organism>
<dbReference type="InterPro" id="IPR025398">
    <property type="entry name" value="DUF4371"/>
</dbReference>
<reference evidence="3" key="1">
    <citation type="submission" date="2025-08" db="UniProtKB">
        <authorList>
            <consortium name="RefSeq"/>
        </authorList>
    </citation>
    <scope>IDENTIFICATION</scope>
</reference>
<accession>A0ABM4BZR6</accession>